<dbReference type="KEGG" id="pke:DLD99_28285"/>
<keyword evidence="1" id="KW-0732">Signal</keyword>
<reference evidence="2 3" key="1">
    <citation type="submission" date="2018-05" db="EMBL/GenBank/DDBJ databases">
        <title>Complete genome sequence of Pseudomonas kribbensis 46-2(T).</title>
        <authorList>
            <person name="Jeong H."/>
            <person name="Lee S.-G."/>
            <person name="Rha E."/>
            <person name="Kim H."/>
        </authorList>
    </citation>
    <scope>NUCLEOTIDE SEQUENCE [LARGE SCALE GENOMIC DNA]</scope>
    <source>
        <strain evidence="2 3">46-2</strain>
    </source>
</reference>
<evidence type="ECO:0000313" key="2">
    <source>
        <dbReference type="EMBL" id="AXI64217.1"/>
    </source>
</evidence>
<dbReference type="Gene3D" id="1.25.40.10">
    <property type="entry name" value="Tetratricopeptide repeat domain"/>
    <property type="match status" value="1"/>
</dbReference>
<gene>
    <name evidence="2" type="ORF">DLD99_28285</name>
</gene>
<name>A0A345RY51_9PSED</name>
<dbReference type="EMBL" id="CP029608">
    <property type="protein sequence ID" value="AXI64217.1"/>
    <property type="molecule type" value="Genomic_DNA"/>
</dbReference>
<keyword evidence="3" id="KW-1185">Reference proteome</keyword>
<accession>A0A345RY51</accession>
<dbReference type="RefSeq" id="WP_114886358.1">
    <property type="nucleotide sequence ID" value="NZ_CP029608.1"/>
</dbReference>
<dbReference type="AlphaFoldDB" id="A0A345RY51"/>
<organism evidence="2 3">
    <name type="scientific">Pseudomonas kribbensis</name>
    <dbReference type="NCBI Taxonomy" id="1628086"/>
    <lineage>
        <taxon>Bacteria</taxon>
        <taxon>Pseudomonadati</taxon>
        <taxon>Pseudomonadota</taxon>
        <taxon>Gammaproteobacteria</taxon>
        <taxon>Pseudomonadales</taxon>
        <taxon>Pseudomonadaceae</taxon>
        <taxon>Pseudomonas</taxon>
    </lineage>
</organism>
<proteinExistence type="predicted"/>
<dbReference type="SUPFAM" id="SSF48452">
    <property type="entry name" value="TPR-like"/>
    <property type="match status" value="1"/>
</dbReference>
<evidence type="ECO:0000313" key="3">
    <source>
        <dbReference type="Proteomes" id="UP000253720"/>
    </source>
</evidence>
<evidence type="ECO:0000256" key="1">
    <source>
        <dbReference type="SAM" id="SignalP"/>
    </source>
</evidence>
<sequence>MISSKKVLGLQIFLFATFASQFSWGDPSENLPSPERVKKEIAINLISGMGAQKLIVERNDNASLPDKLVLLADVSGERKVIFSANSALAKINNAYSPSSFDGFEVSVLQGVDKIISVVDSQAETYTFNSDSHVAGDVVSLITKKEDEVTHNFNVQFQYDAARKIVAVSQLVYTVNNDSCDRSLKSAYVLPVNDLISKSLESFDGAGAFEYLQKLNFEIQEGRINRQKLMSSFVASTADQALAAFKGNDKNKLIKSMGGLVADGGDSESCAPESYIAEAYYYPDKVSWSNDLGFLFAEAGYYAESVELLKKVISENPERTVAYLNIADAYWGLSRKELAAENYKKYSSMMQQSGKVAKIPKRVVERSGS</sequence>
<dbReference type="Proteomes" id="UP000253720">
    <property type="component" value="Chromosome"/>
</dbReference>
<protein>
    <submittedName>
        <fullName evidence="2">Uncharacterized protein</fullName>
    </submittedName>
</protein>
<feature type="chain" id="PRO_5016865300" evidence="1">
    <location>
        <begin position="26"/>
        <end position="368"/>
    </location>
</feature>
<feature type="signal peptide" evidence="1">
    <location>
        <begin position="1"/>
        <end position="25"/>
    </location>
</feature>
<dbReference type="InterPro" id="IPR011990">
    <property type="entry name" value="TPR-like_helical_dom_sf"/>
</dbReference>